<evidence type="ECO:0000256" key="1">
    <source>
        <dbReference type="SAM" id="MobiDB-lite"/>
    </source>
</evidence>
<proteinExistence type="predicted"/>
<dbReference type="Pfam" id="PF07862">
    <property type="entry name" value="Nif11"/>
    <property type="match status" value="1"/>
</dbReference>
<feature type="region of interest" description="Disordered" evidence="1">
    <location>
        <begin position="96"/>
        <end position="118"/>
    </location>
</feature>
<evidence type="ECO:0000313" key="4">
    <source>
        <dbReference type="Proteomes" id="UP000437131"/>
    </source>
</evidence>
<dbReference type="InterPro" id="IPR012903">
    <property type="entry name" value="Nif11"/>
</dbReference>
<evidence type="ECO:0000259" key="2">
    <source>
        <dbReference type="Pfam" id="PF07862"/>
    </source>
</evidence>
<feature type="compositionally biased region" description="Basic and acidic residues" evidence="1">
    <location>
        <begin position="59"/>
        <end position="70"/>
    </location>
</feature>
<dbReference type="InterPro" id="IPR022516">
    <property type="entry name" value="CHP03798_Ocin"/>
</dbReference>
<accession>A0A844H3H5</accession>
<dbReference type="RefSeq" id="WP_155084758.1">
    <property type="nucleotide sequence ID" value="NZ_WMIA01000044.1"/>
</dbReference>
<sequence length="118" mass="13197">MSKEAVEQFFAKIPEDDNLQQKLVSILQADIDHRQETAKLAQEYGFDITAEELSEEVKKRQEEFAQRQESGELSEEELESVAGGLSFPGTFSFPSPIPGTFPFPTPGPGPIPFPKPKW</sequence>
<dbReference type="AlphaFoldDB" id="A0A844H3H5"/>
<name>A0A844H3H5_9CHRO</name>
<gene>
    <name evidence="3" type="ORF">GGC33_17505</name>
</gene>
<protein>
    <submittedName>
        <fullName evidence="3">Nif11-like leader peptide family natural product</fullName>
    </submittedName>
</protein>
<dbReference type="Proteomes" id="UP000437131">
    <property type="component" value="Unassembled WGS sequence"/>
</dbReference>
<feature type="region of interest" description="Disordered" evidence="1">
    <location>
        <begin position="59"/>
        <end position="81"/>
    </location>
</feature>
<feature type="domain" description="Nif11" evidence="2">
    <location>
        <begin position="1"/>
        <end position="53"/>
    </location>
</feature>
<organism evidence="3 4">
    <name type="scientific">Cyanobacterium aponinum 0216</name>
    <dbReference type="NCBI Taxonomy" id="2676140"/>
    <lineage>
        <taxon>Bacteria</taxon>
        <taxon>Bacillati</taxon>
        <taxon>Cyanobacteriota</taxon>
        <taxon>Cyanophyceae</taxon>
        <taxon>Oscillatoriophycideae</taxon>
        <taxon>Chroococcales</taxon>
        <taxon>Geminocystaceae</taxon>
        <taxon>Cyanobacterium</taxon>
    </lineage>
</organism>
<evidence type="ECO:0000313" key="3">
    <source>
        <dbReference type="EMBL" id="MTF40706.1"/>
    </source>
</evidence>
<dbReference type="NCBIfam" id="TIGR03798">
    <property type="entry name" value="leader_Nif11"/>
    <property type="match status" value="1"/>
</dbReference>
<comment type="caution">
    <text evidence="3">The sequence shown here is derived from an EMBL/GenBank/DDBJ whole genome shotgun (WGS) entry which is preliminary data.</text>
</comment>
<dbReference type="EMBL" id="WMIA01000044">
    <property type="protein sequence ID" value="MTF40706.1"/>
    <property type="molecule type" value="Genomic_DNA"/>
</dbReference>
<reference evidence="3 4" key="1">
    <citation type="submission" date="2019-11" db="EMBL/GenBank/DDBJ databases">
        <title>Isolation of a new High Light Tolerant Cyanobacteria.</title>
        <authorList>
            <person name="Dobson Z."/>
            <person name="Vaughn N."/>
            <person name="Vaughn M."/>
            <person name="Fromme P."/>
            <person name="Mazor Y."/>
        </authorList>
    </citation>
    <scope>NUCLEOTIDE SEQUENCE [LARGE SCALE GENOMIC DNA]</scope>
    <source>
        <strain evidence="3 4">0216</strain>
    </source>
</reference>